<accession>A0A1H6FNK3</accession>
<evidence type="ECO:0000313" key="2">
    <source>
        <dbReference type="EMBL" id="SEH11433.1"/>
    </source>
</evidence>
<keyword evidence="1" id="KW-0812">Transmembrane</keyword>
<dbReference type="Proteomes" id="UP000199112">
    <property type="component" value="Unassembled WGS sequence"/>
</dbReference>
<reference evidence="3" key="1">
    <citation type="submission" date="2016-10" db="EMBL/GenBank/DDBJ databases">
        <authorList>
            <person name="Varghese N."/>
            <person name="Submissions S."/>
        </authorList>
    </citation>
    <scope>NUCLEOTIDE SEQUENCE [LARGE SCALE GENOMIC DNA]</scope>
    <source>
        <strain evidence="3">CGMCC 1.8981</strain>
    </source>
</reference>
<proteinExistence type="predicted"/>
<feature type="transmembrane region" description="Helical" evidence="1">
    <location>
        <begin position="12"/>
        <end position="33"/>
    </location>
</feature>
<evidence type="ECO:0000256" key="1">
    <source>
        <dbReference type="SAM" id="Phobius"/>
    </source>
</evidence>
<evidence type="ECO:0000313" key="3">
    <source>
        <dbReference type="Proteomes" id="UP000199112"/>
    </source>
</evidence>
<name>A0A1H6FNK3_9EURY</name>
<gene>
    <name evidence="2" type="ORF">SAMN04487967_0348</name>
</gene>
<sequence>MSEEVPVNRVDLLALAVVSLVGGVVLAVLLAPVELTPEFISIIFLGMMLLAFFLFIPVMGARLFIDDWREE</sequence>
<keyword evidence="1" id="KW-0472">Membrane</keyword>
<dbReference type="EMBL" id="FNWL01000001">
    <property type="protein sequence ID" value="SEH11433.1"/>
    <property type="molecule type" value="Genomic_DNA"/>
</dbReference>
<keyword evidence="3" id="KW-1185">Reference proteome</keyword>
<organism evidence="2 3">
    <name type="scientific">Natronorubrum sediminis</name>
    <dbReference type="NCBI Taxonomy" id="640943"/>
    <lineage>
        <taxon>Archaea</taxon>
        <taxon>Methanobacteriati</taxon>
        <taxon>Methanobacteriota</taxon>
        <taxon>Stenosarchaea group</taxon>
        <taxon>Halobacteria</taxon>
        <taxon>Halobacteriales</taxon>
        <taxon>Natrialbaceae</taxon>
        <taxon>Natronorubrum</taxon>
    </lineage>
</organism>
<keyword evidence="1" id="KW-1133">Transmembrane helix</keyword>
<dbReference type="RefSeq" id="WP_090504293.1">
    <property type="nucleotide sequence ID" value="NZ_FNWL01000001.1"/>
</dbReference>
<protein>
    <submittedName>
        <fullName evidence="2">Uncharacterized protein</fullName>
    </submittedName>
</protein>
<feature type="transmembrane region" description="Helical" evidence="1">
    <location>
        <begin position="39"/>
        <end position="65"/>
    </location>
</feature>
<dbReference type="AlphaFoldDB" id="A0A1H6FNK3"/>